<dbReference type="Proteomes" id="UP001530293">
    <property type="component" value="Unassembled WGS sequence"/>
</dbReference>
<name>A0ABD3N9P8_9STRA</name>
<gene>
    <name evidence="2" type="ORF">ACHAWU_004971</name>
</gene>
<comment type="caution">
    <text evidence="2">The sequence shown here is derived from an EMBL/GenBank/DDBJ whole genome shotgun (WGS) entry which is preliminary data.</text>
</comment>
<evidence type="ECO:0000256" key="1">
    <source>
        <dbReference type="SAM" id="MobiDB-lite"/>
    </source>
</evidence>
<protein>
    <submittedName>
        <fullName evidence="2">Uncharacterized protein</fullName>
    </submittedName>
</protein>
<accession>A0ABD3N9P8</accession>
<keyword evidence="3" id="KW-1185">Reference proteome</keyword>
<organism evidence="2 3">
    <name type="scientific">Discostella pseudostelligera</name>
    <dbReference type="NCBI Taxonomy" id="259834"/>
    <lineage>
        <taxon>Eukaryota</taxon>
        <taxon>Sar</taxon>
        <taxon>Stramenopiles</taxon>
        <taxon>Ochrophyta</taxon>
        <taxon>Bacillariophyta</taxon>
        <taxon>Coscinodiscophyceae</taxon>
        <taxon>Thalassiosirophycidae</taxon>
        <taxon>Stephanodiscales</taxon>
        <taxon>Stephanodiscaceae</taxon>
        <taxon>Discostella</taxon>
    </lineage>
</organism>
<feature type="compositionally biased region" description="Low complexity" evidence="1">
    <location>
        <begin position="229"/>
        <end position="243"/>
    </location>
</feature>
<proteinExistence type="predicted"/>
<sequence length="360" mass="40058">MREILSLRFNPGGTMAELSSADSGITILICRARSSEDKAALKKREVSEDRTRATRTLADEERAASEALTTHSSVCPEDYNELLRCLGTYCALLHTLFGPRCAFYKHCFILWETMESEYVYERRRFFSPVLCRQIVWAIIEEGRAYFSQRMSPDDFIGVNHYDIVYPKSGLIKLDDFIRQQSPIVRSSFPATWVAGGAAARLTGGSQAMTLPVASITTGPTTPTVVSGLSTGTGARTAATGAPQRTPPKVRATNIHPLIKTLMEPYIPKCRGVLLGPMMEHLGITIDDLPKLPGEQRVCYNYVLGRCTPQYCKNKDGHINASDITDKFATALIEKIRPAVTHFITNGPPPLPAYNRRRRRE</sequence>
<evidence type="ECO:0000313" key="2">
    <source>
        <dbReference type="EMBL" id="KAL3772726.1"/>
    </source>
</evidence>
<dbReference type="AlphaFoldDB" id="A0ABD3N9P8"/>
<reference evidence="2 3" key="1">
    <citation type="submission" date="2024-10" db="EMBL/GenBank/DDBJ databases">
        <title>Updated reference genomes for cyclostephanoid diatoms.</title>
        <authorList>
            <person name="Roberts W.R."/>
            <person name="Alverson A.J."/>
        </authorList>
    </citation>
    <scope>NUCLEOTIDE SEQUENCE [LARGE SCALE GENOMIC DNA]</scope>
    <source>
        <strain evidence="2 3">AJA232-27</strain>
    </source>
</reference>
<evidence type="ECO:0000313" key="3">
    <source>
        <dbReference type="Proteomes" id="UP001530293"/>
    </source>
</evidence>
<feature type="region of interest" description="Disordered" evidence="1">
    <location>
        <begin position="229"/>
        <end position="248"/>
    </location>
</feature>
<dbReference type="EMBL" id="JALLBG020000005">
    <property type="protein sequence ID" value="KAL3772726.1"/>
    <property type="molecule type" value="Genomic_DNA"/>
</dbReference>